<evidence type="ECO:0000313" key="6">
    <source>
        <dbReference type="Proteomes" id="UP001560019"/>
    </source>
</evidence>
<evidence type="ECO:0000259" key="4">
    <source>
        <dbReference type="Pfam" id="PF02397"/>
    </source>
</evidence>
<dbReference type="Proteomes" id="UP001560019">
    <property type="component" value="Unassembled WGS sequence"/>
</dbReference>
<feature type="domain" description="Bacterial sugar transferase" evidence="4">
    <location>
        <begin position="35"/>
        <end position="227"/>
    </location>
</feature>
<comment type="similarity">
    <text evidence="1">Belongs to the bacterial sugar transferase family.</text>
</comment>
<dbReference type="EMBL" id="JBEHHI010000005">
    <property type="protein sequence ID" value="MEX5730240.1"/>
    <property type="molecule type" value="Genomic_DNA"/>
</dbReference>
<dbReference type="RefSeq" id="WP_125403192.1">
    <property type="nucleotide sequence ID" value="NZ_JBEHHI010000005.1"/>
</dbReference>
<sequence>MTLYLRDLPLAEPAETARVEVTAPAGGAIYADRLKRVFDIVFVVGVLVLAAPILVPLFLLILGIVALDGHSPIYRQRRVGRDGRVYDMLKVRTMVPDADARLQAHLEADPAARAEWGSLQKLRSDPRITRFGQFLRKSSLDEMPQLWNVMKGEMSLVGPRPMMENQKALYPGRAYYRMRPGITGLWQVSDRNHSTFADRAVFDAEYHARLSFWTDLRILARTVSVVLRGTGC</sequence>
<dbReference type="Pfam" id="PF02397">
    <property type="entry name" value="Bac_transf"/>
    <property type="match status" value="1"/>
</dbReference>
<keyword evidence="2" id="KW-0270">Exopolysaccharide synthesis</keyword>
<protein>
    <submittedName>
        <fullName evidence="5">Exopolysaccharide production protein ExoY</fullName>
    </submittedName>
</protein>
<keyword evidence="3" id="KW-1133">Transmembrane helix</keyword>
<evidence type="ECO:0000256" key="1">
    <source>
        <dbReference type="ARBA" id="ARBA00006464"/>
    </source>
</evidence>
<evidence type="ECO:0000256" key="3">
    <source>
        <dbReference type="SAM" id="Phobius"/>
    </source>
</evidence>
<dbReference type="PANTHER" id="PTHR30576">
    <property type="entry name" value="COLANIC BIOSYNTHESIS UDP-GLUCOSE LIPID CARRIER TRANSFERASE"/>
    <property type="match status" value="1"/>
</dbReference>
<name>A0ABV3XZQ2_9RHOB</name>
<comment type="caution">
    <text evidence="5">The sequence shown here is derived from an EMBL/GenBank/DDBJ whole genome shotgun (WGS) entry which is preliminary data.</text>
</comment>
<keyword evidence="3" id="KW-0472">Membrane</keyword>
<keyword evidence="3" id="KW-0812">Transmembrane</keyword>
<organism evidence="5 6">
    <name type="scientific">Rhodovulum iodosum</name>
    <dbReference type="NCBI Taxonomy" id="68291"/>
    <lineage>
        <taxon>Bacteria</taxon>
        <taxon>Pseudomonadati</taxon>
        <taxon>Pseudomonadota</taxon>
        <taxon>Alphaproteobacteria</taxon>
        <taxon>Rhodobacterales</taxon>
        <taxon>Paracoccaceae</taxon>
        <taxon>Rhodovulum</taxon>
    </lineage>
</organism>
<proteinExistence type="inferred from homology"/>
<dbReference type="PANTHER" id="PTHR30576:SF10">
    <property type="entry name" value="SLL5057 PROTEIN"/>
    <property type="match status" value="1"/>
</dbReference>
<feature type="transmembrane region" description="Helical" evidence="3">
    <location>
        <begin position="40"/>
        <end position="67"/>
    </location>
</feature>
<dbReference type="InterPro" id="IPR003362">
    <property type="entry name" value="Bact_transf"/>
</dbReference>
<evidence type="ECO:0000256" key="2">
    <source>
        <dbReference type="ARBA" id="ARBA00023169"/>
    </source>
</evidence>
<keyword evidence="6" id="KW-1185">Reference proteome</keyword>
<gene>
    <name evidence="5" type="ORF">Ga0609869_003593</name>
</gene>
<reference evidence="5 6" key="1">
    <citation type="submission" date="2024-06" db="EMBL/GenBank/DDBJ databases">
        <title>Genome of Rhodovulum iodosum, a marine photoferrotroph.</title>
        <authorList>
            <person name="Bianchini G."/>
            <person name="Nikeleit V."/>
            <person name="Kappler A."/>
            <person name="Bryce C."/>
            <person name="Sanchez-Baracaldo P."/>
        </authorList>
    </citation>
    <scope>NUCLEOTIDE SEQUENCE [LARGE SCALE GENOMIC DNA]</scope>
    <source>
        <strain evidence="5 6">UT/N1</strain>
    </source>
</reference>
<accession>A0ABV3XZQ2</accession>
<evidence type="ECO:0000313" key="5">
    <source>
        <dbReference type="EMBL" id="MEX5730240.1"/>
    </source>
</evidence>